<dbReference type="OrthoDB" id="1925573at2759"/>
<proteinExistence type="predicted"/>
<reference evidence="7 8" key="1">
    <citation type="journal article" date="2010" name="Science">
        <title>Genomic analysis of organismal complexity in the multicellular green alga Volvox carteri.</title>
        <authorList>
            <person name="Prochnik S.E."/>
            <person name="Umen J."/>
            <person name="Nedelcu A.M."/>
            <person name="Hallmann A."/>
            <person name="Miller S.M."/>
            <person name="Nishii I."/>
            <person name="Ferris P."/>
            <person name="Kuo A."/>
            <person name="Mitros T."/>
            <person name="Fritz-Laylin L.K."/>
            <person name="Hellsten U."/>
            <person name="Chapman J."/>
            <person name="Simakov O."/>
            <person name="Rensing S.A."/>
            <person name="Terry A."/>
            <person name="Pangilinan J."/>
            <person name="Kapitonov V."/>
            <person name="Jurka J."/>
            <person name="Salamov A."/>
            <person name="Shapiro H."/>
            <person name="Schmutz J."/>
            <person name="Grimwood J."/>
            <person name="Lindquist E."/>
            <person name="Lucas S."/>
            <person name="Grigoriev I.V."/>
            <person name="Schmitt R."/>
            <person name="Kirk D."/>
            <person name="Rokhsar D.S."/>
        </authorList>
    </citation>
    <scope>NUCLEOTIDE SEQUENCE [LARGE SCALE GENOMIC DNA]</scope>
    <source>
        <strain evidence="7">Eve</strain>
        <strain evidence="8">f. Nagariensis / Eve</strain>
    </source>
</reference>
<dbReference type="RefSeq" id="XP_002959536.1">
    <property type="nucleotide sequence ID" value="XM_002959490.1"/>
</dbReference>
<dbReference type="EMBL" id="GL378323">
    <property type="protein sequence ID" value="EFJ52888.1"/>
    <property type="molecule type" value="Genomic_DNA"/>
</dbReference>
<dbReference type="GeneID" id="9614343"/>
<evidence type="ECO:0000256" key="3">
    <source>
        <dbReference type="ARBA" id="ARBA00022833"/>
    </source>
</evidence>
<dbReference type="PROSITE" id="PS50808">
    <property type="entry name" value="ZF_BED"/>
    <property type="match status" value="1"/>
</dbReference>
<protein>
    <recommendedName>
        <fullName evidence="5">BED-type domain-containing protein</fullName>
    </recommendedName>
</protein>
<evidence type="ECO:0000313" key="6">
    <source>
        <dbReference type="EMBL" id="EFJ39395.1"/>
    </source>
</evidence>
<dbReference type="GeneID" id="9624297"/>
<dbReference type="KEGG" id="vcn:VOLCADRAFT_108649"/>
<evidence type="ECO:0000256" key="1">
    <source>
        <dbReference type="ARBA" id="ARBA00022723"/>
    </source>
</evidence>
<accession>D8TIG6</accession>
<gene>
    <name evidence="7" type="ORF">VOLCADRAFT_102847</name>
    <name evidence="6" type="ORF">VOLCADRAFT_108649</name>
</gene>
<evidence type="ECO:0000313" key="7">
    <source>
        <dbReference type="EMBL" id="EFJ52888.1"/>
    </source>
</evidence>
<dbReference type="InterPro" id="IPR003656">
    <property type="entry name" value="Znf_BED"/>
</dbReference>
<dbReference type="PANTHER" id="PTHR46951:SF3">
    <property type="entry name" value="OS01G0547200 PROTEIN"/>
    <property type="match status" value="1"/>
</dbReference>
<dbReference type="GO" id="GO:0008270">
    <property type="term" value="F:zinc ion binding"/>
    <property type="evidence" value="ECO:0007669"/>
    <property type="project" value="UniProtKB-KW"/>
</dbReference>
<evidence type="ECO:0000256" key="2">
    <source>
        <dbReference type="ARBA" id="ARBA00022771"/>
    </source>
</evidence>
<evidence type="ECO:0000259" key="5">
    <source>
        <dbReference type="PROSITE" id="PS50808"/>
    </source>
</evidence>
<name>D8TIG6_VOLCA</name>
<dbReference type="AlphaFoldDB" id="D8TIG6"/>
<dbReference type="PANTHER" id="PTHR46951">
    <property type="entry name" value="BED-TYPE DOMAIN-CONTAINING PROTEIN"/>
    <property type="match status" value="1"/>
</dbReference>
<keyword evidence="1" id="KW-0479">Metal-binding</keyword>
<dbReference type="InParanoid" id="D8TIG6"/>
<feature type="non-terminal residue" evidence="7">
    <location>
        <position position="1"/>
    </location>
</feature>
<dbReference type="KEGG" id="vcn:VOLCADRAFT_102847"/>
<keyword evidence="2 4" id="KW-0863">Zinc-finger</keyword>
<organism evidence="8">
    <name type="scientific">Volvox carteri f. nagariensis</name>
    <dbReference type="NCBI Taxonomy" id="3068"/>
    <lineage>
        <taxon>Eukaryota</taxon>
        <taxon>Viridiplantae</taxon>
        <taxon>Chlorophyta</taxon>
        <taxon>core chlorophytes</taxon>
        <taxon>Chlorophyceae</taxon>
        <taxon>CS clade</taxon>
        <taxon>Chlamydomonadales</taxon>
        <taxon>Volvocaceae</taxon>
        <taxon>Volvox</taxon>
    </lineage>
</organism>
<dbReference type="RefSeq" id="XP_002945893.1">
    <property type="nucleotide sequence ID" value="XM_002945847.1"/>
</dbReference>
<evidence type="ECO:0000313" key="8">
    <source>
        <dbReference type="Proteomes" id="UP000001058"/>
    </source>
</evidence>
<keyword evidence="3" id="KW-0862">Zinc</keyword>
<keyword evidence="8" id="KW-1185">Reference proteome</keyword>
<sequence length="89" mass="9964">LEWQHVTVISTDKKNKESKCNYCFVIVKGSATRIRAHLGHIEGQGISKCPNVPPKVRELFQKERLHAVGYTGNAVPWESDSDDSGVKED</sequence>
<feature type="domain" description="BED-type" evidence="5">
    <location>
        <begin position="1"/>
        <end position="56"/>
    </location>
</feature>
<evidence type="ECO:0000256" key="4">
    <source>
        <dbReference type="PROSITE-ProRule" id="PRU00027"/>
    </source>
</evidence>
<dbReference type="GO" id="GO:0003677">
    <property type="term" value="F:DNA binding"/>
    <property type="evidence" value="ECO:0007669"/>
    <property type="project" value="InterPro"/>
</dbReference>
<dbReference type="EMBL" id="GL378605">
    <property type="protein sequence ID" value="EFJ39395.1"/>
    <property type="molecule type" value="Genomic_DNA"/>
</dbReference>
<dbReference type="Proteomes" id="UP000001058">
    <property type="component" value="Unassembled WGS sequence"/>
</dbReference>